<dbReference type="GO" id="GO:0046872">
    <property type="term" value="F:metal ion binding"/>
    <property type="evidence" value="ECO:0007669"/>
    <property type="project" value="UniProtKB-KW"/>
</dbReference>
<dbReference type="Gene3D" id="3.60.15.10">
    <property type="entry name" value="Ribonuclease Z/Hydroxyacylglutathione hydrolase-like"/>
    <property type="match status" value="1"/>
</dbReference>
<protein>
    <submittedName>
        <fullName evidence="3">MBL fold metallo-hydrolase</fullName>
    </submittedName>
</protein>
<dbReference type="CDD" id="cd07724">
    <property type="entry name" value="POD-like_MBL-fold"/>
    <property type="match status" value="1"/>
</dbReference>
<dbReference type="Proteomes" id="UP000681075">
    <property type="component" value="Unassembled WGS sequence"/>
</dbReference>
<dbReference type="PANTHER" id="PTHR43084:SF1">
    <property type="entry name" value="PERSULFIDE DIOXYGENASE ETHE1, MITOCHONDRIAL"/>
    <property type="match status" value="1"/>
</dbReference>
<dbReference type="InterPro" id="IPR051682">
    <property type="entry name" value="Mito_Persulfide_Diox"/>
</dbReference>
<gene>
    <name evidence="3" type="ORF">TMPK1_24400</name>
</gene>
<dbReference type="EMBL" id="BOPV01000001">
    <property type="protein sequence ID" value="GIL40203.1"/>
    <property type="molecule type" value="Genomic_DNA"/>
</dbReference>
<dbReference type="GO" id="GO:0050313">
    <property type="term" value="F:sulfur dioxygenase activity"/>
    <property type="evidence" value="ECO:0007669"/>
    <property type="project" value="InterPro"/>
</dbReference>
<dbReference type="InterPro" id="IPR044528">
    <property type="entry name" value="POD-like_MBL-fold"/>
</dbReference>
<dbReference type="AlphaFoldDB" id="A0A8S8X9R8"/>
<keyword evidence="4" id="KW-1185">Reference proteome</keyword>
<evidence type="ECO:0000313" key="3">
    <source>
        <dbReference type="EMBL" id="GIL40203.1"/>
    </source>
</evidence>
<dbReference type="Pfam" id="PF00753">
    <property type="entry name" value="Lactamase_B"/>
    <property type="match status" value="1"/>
</dbReference>
<reference evidence="3" key="1">
    <citation type="submission" date="2021-02" db="EMBL/GenBank/DDBJ databases">
        <title>Genome sequence of Rhodospirillales sp. strain TMPK1 isolated from soil.</title>
        <authorList>
            <person name="Nakai R."/>
            <person name="Kusada H."/>
            <person name="Tamaki H."/>
        </authorList>
    </citation>
    <scope>NUCLEOTIDE SEQUENCE</scope>
    <source>
        <strain evidence="3">TMPK1</strain>
    </source>
</reference>
<comment type="caution">
    <text evidence="3">The sequence shown here is derived from an EMBL/GenBank/DDBJ whole genome shotgun (WGS) entry which is preliminary data.</text>
</comment>
<name>A0A8S8X9R8_9PROT</name>
<dbReference type="PANTHER" id="PTHR43084">
    <property type="entry name" value="PERSULFIDE DIOXYGENASE ETHE1"/>
    <property type="match status" value="1"/>
</dbReference>
<dbReference type="RefSeq" id="WP_420243312.1">
    <property type="nucleotide sequence ID" value="NZ_BOPV01000001.1"/>
</dbReference>
<dbReference type="InterPro" id="IPR001279">
    <property type="entry name" value="Metallo-B-lactamas"/>
</dbReference>
<proteinExistence type="predicted"/>
<evidence type="ECO:0000313" key="4">
    <source>
        <dbReference type="Proteomes" id="UP000681075"/>
    </source>
</evidence>
<keyword evidence="1" id="KW-0479">Metal-binding</keyword>
<dbReference type="GO" id="GO:0070813">
    <property type="term" value="P:hydrogen sulfide metabolic process"/>
    <property type="evidence" value="ECO:0007669"/>
    <property type="project" value="TreeGrafter"/>
</dbReference>
<dbReference type="InterPro" id="IPR036866">
    <property type="entry name" value="RibonucZ/Hydroxyglut_hydro"/>
</dbReference>
<evidence type="ECO:0000259" key="2">
    <source>
        <dbReference type="SMART" id="SM00849"/>
    </source>
</evidence>
<accession>A0A8S8X9R8</accession>
<organism evidence="3 4">
    <name type="scientific">Roseiterribacter gracilis</name>
    <dbReference type="NCBI Taxonomy" id="2812848"/>
    <lineage>
        <taxon>Bacteria</taxon>
        <taxon>Pseudomonadati</taxon>
        <taxon>Pseudomonadota</taxon>
        <taxon>Alphaproteobacteria</taxon>
        <taxon>Rhodospirillales</taxon>
        <taxon>Roseiterribacteraceae</taxon>
        <taxon>Roseiterribacter</taxon>
    </lineage>
</organism>
<evidence type="ECO:0000256" key="1">
    <source>
        <dbReference type="ARBA" id="ARBA00022723"/>
    </source>
</evidence>
<sequence>MRAALTPFYDPTSGTVAWVVADPATGRAALIDGVLGWVDGRIDPTPAIALADFVQANGLTVDWVLETHIHADHVAGGRWLSQAVGGQLGIGEGVVEVQRALAARAVKKTGGSATGFDVLFADGQRLTLGSLEIEVLAVPGHTAGCVAYRVGDDLLVGDTLFMPDAGTARCDFPTGCAHRMWHSVRRLLELAPLTRLHHCHDYGQNDVRPPSFSSTATEQRAHNIHVRDGIDENAYVTMRQARDAHLAPPALLDAAIRANLYGGVTE</sequence>
<dbReference type="SMART" id="SM00849">
    <property type="entry name" value="Lactamase_B"/>
    <property type="match status" value="1"/>
</dbReference>
<dbReference type="GO" id="GO:0006749">
    <property type="term" value="P:glutathione metabolic process"/>
    <property type="evidence" value="ECO:0007669"/>
    <property type="project" value="InterPro"/>
</dbReference>
<feature type="domain" description="Metallo-beta-lactamase" evidence="2">
    <location>
        <begin position="14"/>
        <end position="200"/>
    </location>
</feature>
<dbReference type="SUPFAM" id="SSF56281">
    <property type="entry name" value="Metallo-hydrolase/oxidoreductase"/>
    <property type="match status" value="1"/>
</dbReference>